<sequence length="155" mass="17121">MRLLPRPKAANRGSPTAQMVGLTGCAATSKQISRSDLHQGAHKSSQVGREEIHQSQITACVTSVSITGPGGSNLWNQATAVPVRTYVYVYVYVRMRGIDQYWASMGVCRKRRMRGNTKGPCSMTVVNGSQDIMRRRTLFQPVTELFADISKMSCH</sequence>
<dbReference type="AlphaFoldDB" id="A0A2T3ZNM8"/>
<evidence type="ECO:0000313" key="1">
    <source>
        <dbReference type="EMBL" id="PTB46406.1"/>
    </source>
</evidence>
<dbReference type="PROSITE" id="PS51257">
    <property type="entry name" value="PROKAR_LIPOPROTEIN"/>
    <property type="match status" value="1"/>
</dbReference>
<name>A0A2T3ZNM8_TRIA4</name>
<accession>A0A2T3ZNM8</accession>
<proteinExistence type="predicted"/>
<keyword evidence="2" id="KW-1185">Reference proteome</keyword>
<organism evidence="1 2">
    <name type="scientific">Trichoderma asperellum (strain ATCC 204424 / CBS 433.97 / NBRC 101777)</name>
    <dbReference type="NCBI Taxonomy" id="1042311"/>
    <lineage>
        <taxon>Eukaryota</taxon>
        <taxon>Fungi</taxon>
        <taxon>Dikarya</taxon>
        <taxon>Ascomycota</taxon>
        <taxon>Pezizomycotina</taxon>
        <taxon>Sordariomycetes</taxon>
        <taxon>Hypocreomycetidae</taxon>
        <taxon>Hypocreales</taxon>
        <taxon>Hypocreaceae</taxon>
        <taxon>Trichoderma</taxon>
    </lineage>
</organism>
<dbReference type="EMBL" id="KZ679256">
    <property type="protein sequence ID" value="PTB46406.1"/>
    <property type="molecule type" value="Genomic_DNA"/>
</dbReference>
<protein>
    <submittedName>
        <fullName evidence="1">Uncharacterized protein</fullName>
    </submittedName>
</protein>
<gene>
    <name evidence="1" type="ORF">M441DRAFT_63683</name>
</gene>
<reference evidence="1 2" key="1">
    <citation type="submission" date="2016-07" db="EMBL/GenBank/DDBJ databases">
        <title>Multiple horizontal gene transfer events from other fungi enriched the ability of initially mycotrophic Trichoderma (Ascomycota) to feed on dead plant biomass.</title>
        <authorList>
            <consortium name="DOE Joint Genome Institute"/>
            <person name="Aerts A."/>
            <person name="Atanasova L."/>
            <person name="Chenthamara K."/>
            <person name="Zhang J."/>
            <person name="Grujic M."/>
            <person name="Henrissat B."/>
            <person name="Kuo A."/>
            <person name="Salamov A."/>
            <person name="Lipzen A."/>
            <person name="Labutti K."/>
            <person name="Barry K."/>
            <person name="Miao Y."/>
            <person name="Rahimi M.J."/>
            <person name="Shen Q."/>
            <person name="Grigoriev I.V."/>
            <person name="Kubicek C.P."/>
            <person name="Druzhinina I.S."/>
        </authorList>
    </citation>
    <scope>NUCLEOTIDE SEQUENCE [LARGE SCALE GENOMIC DNA]</scope>
    <source>
        <strain evidence="1 2">CBS 433.97</strain>
    </source>
</reference>
<dbReference type="Proteomes" id="UP000240493">
    <property type="component" value="Unassembled WGS sequence"/>
</dbReference>
<evidence type="ECO:0000313" key="2">
    <source>
        <dbReference type="Proteomes" id="UP000240493"/>
    </source>
</evidence>